<keyword evidence="12" id="KW-0408">Iron</keyword>
<dbReference type="GO" id="GO:0050660">
    <property type="term" value="F:flavin adenine dinucleotide binding"/>
    <property type="evidence" value="ECO:0007669"/>
    <property type="project" value="TreeGrafter"/>
</dbReference>
<evidence type="ECO:0000256" key="14">
    <source>
        <dbReference type="ARBA" id="ARBA00023192"/>
    </source>
</evidence>
<name>A0A380WA50_AFIFE</name>
<dbReference type="PROSITE" id="PS51384">
    <property type="entry name" value="FAD_FR"/>
    <property type="match status" value="1"/>
</dbReference>
<dbReference type="Pfam" id="PF00667">
    <property type="entry name" value="FAD_binding_1"/>
    <property type="match status" value="1"/>
</dbReference>
<dbReference type="GO" id="GO:0051539">
    <property type="term" value="F:4 iron, 4 sulfur cluster binding"/>
    <property type="evidence" value="ECO:0007669"/>
    <property type="project" value="UniProtKB-KW"/>
</dbReference>
<dbReference type="CDD" id="cd06199">
    <property type="entry name" value="SiR"/>
    <property type="match status" value="1"/>
</dbReference>
<reference evidence="19 20" key="1">
    <citation type="submission" date="2018-06" db="EMBL/GenBank/DDBJ databases">
        <authorList>
            <consortium name="Pathogen Informatics"/>
            <person name="Doyle S."/>
        </authorList>
    </citation>
    <scope>NUCLEOTIDE SEQUENCE [LARGE SCALE GENOMIC DNA]</scope>
    <source>
        <strain evidence="19 20">NCTC12722</strain>
    </source>
</reference>
<evidence type="ECO:0000256" key="2">
    <source>
        <dbReference type="ARBA" id="ARBA00001974"/>
    </source>
</evidence>
<evidence type="ECO:0000256" key="6">
    <source>
        <dbReference type="ARBA" id="ARBA00022643"/>
    </source>
</evidence>
<keyword evidence="14" id="KW-0198">Cysteine biosynthesis</keyword>
<dbReference type="EC" id="1.8.1.2" evidence="3"/>
<accession>A0A380WA50</accession>
<dbReference type="Pfam" id="PF00175">
    <property type="entry name" value="NAD_binding_1"/>
    <property type="match status" value="1"/>
</dbReference>
<dbReference type="OrthoDB" id="9816402at2"/>
<comment type="cofactor">
    <cofactor evidence="2">
        <name>FAD</name>
        <dbReference type="ChEBI" id="CHEBI:57692"/>
    </cofactor>
</comment>
<dbReference type="Gene3D" id="3.40.50.80">
    <property type="entry name" value="Nucleotide-binding domain of ferredoxin-NADP reductase (FNR) module"/>
    <property type="match status" value="1"/>
</dbReference>
<protein>
    <recommendedName>
        <fullName evidence="3">assimilatory sulfite reductase (NADPH)</fullName>
        <ecNumber evidence="3">1.8.1.2</ecNumber>
    </recommendedName>
</protein>
<comment type="cofactor">
    <cofactor evidence="1">
        <name>FMN</name>
        <dbReference type="ChEBI" id="CHEBI:58210"/>
    </cofactor>
</comment>
<comment type="catalytic activity">
    <reaction evidence="15">
        <text>hydrogen sulfide + 3 NADP(+) + 3 H2O = sulfite + 3 NADPH + 4 H(+)</text>
        <dbReference type="Rhea" id="RHEA:13801"/>
        <dbReference type="ChEBI" id="CHEBI:15377"/>
        <dbReference type="ChEBI" id="CHEBI:15378"/>
        <dbReference type="ChEBI" id="CHEBI:17359"/>
        <dbReference type="ChEBI" id="CHEBI:29919"/>
        <dbReference type="ChEBI" id="CHEBI:57783"/>
        <dbReference type="ChEBI" id="CHEBI:58349"/>
        <dbReference type="EC" id="1.8.1.2"/>
    </reaction>
</comment>
<keyword evidence="10" id="KW-0249">Electron transport</keyword>
<dbReference type="GO" id="GO:0004783">
    <property type="term" value="F:sulfite reductase (NADPH) activity"/>
    <property type="evidence" value="ECO:0007669"/>
    <property type="project" value="UniProtKB-EC"/>
</dbReference>
<keyword evidence="10" id="KW-0813">Transport</keyword>
<evidence type="ECO:0000256" key="4">
    <source>
        <dbReference type="ARBA" id="ARBA00022485"/>
    </source>
</evidence>
<evidence type="ECO:0000259" key="17">
    <source>
        <dbReference type="PROSITE" id="PS51384"/>
    </source>
</evidence>
<gene>
    <name evidence="19" type="primary">cysJ_1</name>
    <name evidence="19" type="ORF">NCTC12722_02181</name>
</gene>
<evidence type="ECO:0000256" key="12">
    <source>
        <dbReference type="ARBA" id="ARBA00023004"/>
    </source>
</evidence>
<dbReference type="InterPro" id="IPR017938">
    <property type="entry name" value="Riboflavin_synthase-like_b-brl"/>
</dbReference>
<dbReference type="Gene3D" id="2.40.30.10">
    <property type="entry name" value="Translation factors"/>
    <property type="match status" value="1"/>
</dbReference>
<dbReference type="AlphaFoldDB" id="A0A380WA50"/>
<keyword evidence="4" id="KW-0004">4Fe-4S</keyword>
<keyword evidence="11 19" id="KW-0560">Oxidoreductase</keyword>
<dbReference type="PANTHER" id="PTHR19384">
    <property type="entry name" value="NITRIC OXIDE SYNTHASE-RELATED"/>
    <property type="match status" value="1"/>
</dbReference>
<dbReference type="PROSITE" id="PS51656">
    <property type="entry name" value="4FE4S"/>
    <property type="match status" value="1"/>
</dbReference>
<dbReference type="NCBIfam" id="NF004859">
    <property type="entry name" value="PRK06214.1"/>
    <property type="match status" value="1"/>
</dbReference>
<proteinExistence type="predicted"/>
<dbReference type="InterPro" id="IPR017927">
    <property type="entry name" value="FAD-bd_FR_type"/>
</dbReference>
<dbReference type="GO" id="GO:0010181">
    <property type="term" value="F:FMN binding"/>
    <property type="evidence" value="ECO:0007669"/>
    <property type="project" value="TreeGrafter"/>
</dbReference>
<dbReference type="InterPro" id="IPR007202">
    <property type="entry name" value="4Fe-4S_dom"/>
</dbReference>
<dbReference type="PANTHER" id="PTHR19384:SF128">
    <property type="entry name" value="NADPH OXIDOREDUCTASE A"/>
    <property type="match status" value="1"/>
</dbReference>
<evidence type="ECO:0000256" key="8">
    <source>
        <dbReference type="ARBA" id="ARBA00022827"/>
    </source>
</evidence>
<dbReference type="Gene3D" id="1.10.15.40">
    <property type="entry name" value="Electron transport complex subunit B, putative Fe-S cluster"/>
    <property type="match status" value="1"/>
</dbReference>
<dbReference type="InterPro" id="IPR023173">
    <property type="entry name" value="NADPH_Cyt_P450_Rdtase_alpha"/>
</dbReference>
<dbReference type="InterPro" id="IPR001709">
    <property type="entry name" value="Flavoprot_Pyr_Nucl_cyt_Rdtase"/>
</dbReference>
<dbReference type="InterPro" id="IPR039261">
    <property type="entry name" value="FNR_nucleotide-bd"/>
</dbReference>
<sequence>MNQRTSPSQLEIIPETAPFSHEQRSWLNGFFAGLVSLDNAVTPLSPEQGAAVMAAATGDADDGEAPWHDQTMPIADRMKLAEGRPLRRRMMAAMAQQDCGQCGYNCHDYSEAIANKAEARLNLCVPGGKETARMLKSLHEELEKGTAPGDPTAATEAAKDSGAKPAGEPGRSRDNPVEAIFLSRRLLNKPGSEKETWHIEFDLSGPGLDYVVGDSFGVFATNDLGLVDQIIALLGVSHETMINGKKLRDVLREDVSLSPAPDSLFELISFITGGAVREKARALASGDDPDGDAAHLDVMATLQKFAGVRPHPEAFIEALDPLQPRLYSISSSHNATPSRLSLTVDTVRYVIGKRKRIGVASTFLAERINPGDTLRVYVQKAHGFGLPENPQIPVIMIGPGTGVAPFRAFLHDRQATGAPGRNWLFFGHQRSECDFFYADEFNAMKASGHLTRLSLAWSRDRDEKFYVQDRMREVGRELWSWLADGAHVYVCGDAKRMAKDVERALVDIAAQFGARSTDEAVAFVADLKKKGRYQQDVY</sequence>
<dbReference type="GO" id="GO:0005829">
    <property type="term" value="C:cytosol"/>
    <property type="evidence" value="ECO:0007669"/>
    <property type="project" value="TreeGrafter"/>
</dbReference>
<keyword evidence="7" id="KW-0479">Metal-binding</keyword>
<dbReference type="RefSeq" id="WP_002715802.1">
    <property type="nucleotide sequence ID" value="NZ_UFSI01000001.1"/>
</dbReference>
<keyword evidence="6" id="KW-0288">FMN</keyword>
<evidence type="ECO:0000256" key="1">
    <source>
        <dbReference type="ARBA" id="ARBA00001917"/>
    </source>
</evidence>
<feature type="region of interest" description="Disordered" evidence="16">
    <location>
        <begin position="143"/>
        <end position="175"/>
    </location>
</feature>
<dbReference type="EMBL" id="UIGB01000001">
    <property type="protein sequence ID" value="SUU84977.1"/>
    <property type="molecule type" value="Genomic_DNA"/>
</dbReference>
<evidence type="ECO:0000256" key="10">
    <source>
        <dbReference type="ARBA" id="ARBA00022982"/>
    </source>
</evidence>
<keyword evidence="8" id="KW-0274">FAD</keyword>
<dbReference type="InterPro" id="IPR001433">
    <property type="entry name" value="OxRdtase_FAD/NAD-bd"/>
</dbReference>
<evidence type="ECO:0000256" key="16">
    <source>
        <dbReference type="SAM" id="MobiDB-lite"/>
    </source>
</evidence>
<organism evidence="19 20">
    <name type="scientific">Afipia felis</name>
    <name type="common">Cat scratch disease bacillus</name>
    <dbReference type="NCBI Taxonomy" id="1035"/>
    <lineage>
        <taxon>Bacteria</taxon>
        <taxon>Pseudomonadati</taxon>
        <taxon>Pseudomonadota</taxon>
        <taxon>Alphaproteobacteria</taxon>
        <taxon>Hyphomicrobiales</taxon>
        <taxon>Nitrobacteraceae</taxon>
        <taxon>Afipia</taxon>
    </lineage>
</organism>
<dbReference type="InterPro" id="IPR003097">
    <property type="entry name" value="CysJ-like_FAD-binding"/>
</dbReference>
<dbReference type="GO" id="GO:0046872">
    <property type="term" value="F:metal ion binding"/>
    <property type="evidence" value="ECO:0007669"/>
    <property type="project" value="UniProtKB-KW"/>
</dbReference>
<evidence type="ECO:0000256" key="13">
    <source>
        <dbReference type="ARBA" id="ARBA00023014"/>
    </source>
</evidence>
<dbReference type="Gene3D" id="1.20.990.10">
    <property type="entry name" value="NADPH-cytochrome p450 Reductase, Chain A, domain 3"/>
    <property type="match status" value="1"/>
</dbReference>
<evidence type="ECO:0000256" key="11">
    <source>
        <dbReference type="ARBA" id="ARBA00023002"/>
    </source>
</evidence>
<evidence type="ECO:0000256" key="3">
    <source>
        <dbReference type="ARBA" id="ARBA00012604"/>
    </source>
</evidence>
<evidence type="ECO:0000256" key="15">
    <source>
        <dbReference type="ARBA" id="ARBA00052219"/>
    </source>
</evidence>
<evidence type="ECO:0000256" key="7">
    <source>
        <dbReference type="ARBA" id="ARBA00022723"/>
    </source>
</evidence>
<dbReference type="SUPFAM" id="SSF52343">
    <property type="entry name" value="Ferredoxin reductase-like, C-terminal NADP-linked domain"/>
    <property type="match status" value="1"/>
</dbReference>
<evidence type="ECO:0000313" key="20">
    <source>
        <dbReference type="Proteomes" id="UP000254343"/>
    </source>
</evidence>
<feature type="domain" description="FAD-binding FR-type" evidence="17">
    <location>
        <begin position="174"/>
        <end position="387"/>
    </location>
</feature>
<evidence type="ECO:0000259" key="18">
    <source>
        <dbReference type="PROSITE" id="PS51656"/>
    </source>
</evidence>
<keyword evidence="14" id="KW-0028">Amino-acid biosynthesis</keyword>
<dbReference type="Proteomes" id="UP000254343">
    <property type="component" value="Unassembled WGS sequence"/>
</dbReference>
<feature type="domain" description="4Fe-4S" evidence="18">
    <location>
        <begin position="82"/>
        <end position="141"/>
    </location>
</feature>
<dbReference type="PRINTS" id="PR00371">
    <property type="entry name" value="FPNCR"/>
</dbReference>
<evidence type="ECO:0000256" key="5">
    <source>
        <dbReference type="ARBA" id="ARBA00022630"/>
    </source>
</evidence>
<keyword evidence="9" id="KW-0521">NADP</keyword>
<dbReference type="SUPFAM" id="SSF63380">
    <property type="entry name" value="Riboflavin synthase domain-like"/>
    <property type="match status" value="1"/>
</dbReference>
<evidence type="ECO:0000313" key="19">
    <source>
        <dbReference type="EMBL" id="SUU84977.1"/>
    </source>
</evidence>
<evidence type="ECO:0000256" key="9">
    <source>
        <dbReference type="ARBA" id="ARBA00022857"/>
    </source>
</evidence>
<dbReference type="FunFam" id="3.40.50.80:FF:000001">
    <property type="entry name" value="NADPH--cytochrome P450 reductase 1"/>
    <property type="match status" value="1"/>
</dbReference>
<keyword evidence="5" id="KW-0285">Flavoprotein</keyword>
<keyword evidence="13" id="KW-0411">Iron-sulfur</keyword>
<dbReference type="GO" id="GO:0019344">
    <property type="term" value="P:cysteine biosynthetic process"/>
    <property type="evidence" value="ECO:0007669"/>
    <property type="project" value="UniProtKB-KW"/>
</dbReference>